<feature type="transmembrane region" description="Helical" evidence="10">
    <location>
        <begin position="46"/>
        <end position="64"/>
    </location>
</feature>
<comment type="similarity">
    <text evidence="9">Belongs to the auxin efflux carrier (TC 2.A.69.2) family.</text>
</comment>
<evidence type="ECO:0000313" key="11">
    <source>
        <dbReference type="EMBL" id="KAJ8429631.1"/>
    </source>
</evidence>
<dbReference type="InterPro" id="IPR004776">
    <property type="entry name" value="Mem_transp_PIN-like"/>
</dbReference>
<feature type="transmembrane region" description="Helical" evidence="10">
    <location>
        <begin position="106"/>
        <end position="127"/>
    </location>
</feature>
<evidence type="ECO:0000256" key="2">
    <source>
        <dbReference type="ARBA" id="ARBA00022448"/>
    </source>
</evidence>
<evidence type="ECO:0000256" key="6">
    <source>
        <dbReference type="ARBA" id="ARBA00023136"/>
    </source>
</evidence>
<evidence type="ECO:0000313" key="12">
    <source>
        <dbReference type="Proteomes" id="UP001153076"/>
    </source>
</evidence>
<keyword evidence="5 10" id="KW-1133">Transmembrane helix</keyword>
<keyword evidence="6 10" id="KW-0472">Membrane</keyword>
<keyword evidence="2" id="KW-0813">Transport</keyword>
<proteinExistence type="inferred from homology"/>
<feature type="transmembrane region" description="Helical" evidence="10">
    <location>
        <begin position="147"/>
        <end position="168"/>
    </location>
</feature>
<evidence type="ECO:0008006" key="13">
    <source>
        <dbReference type="Google" id="ProtNLM"/>
    </source>
</evidence>
<evidence type="ECO:0000256" key="8">
    <source>
        <dbReference type="ARBA" id="ARBA00025100"/>
    </source>
</evidence>
<comment type="caution">
    <text evidence="11">The sequence shown here is derived from an EMBL/GenBank/DDBJ whole genome shotgun (WGS) entry which is preliminary data.</text>
</comment>
<evidence type="ECO:0000256" key="3">
    <source>
        <dbReference type="ARBA" id="ARBA00022692"/>
    </source>
</evidence>
<keyword evidence="4" id="KW-0256">Endoplasmic reticulum</keyword>
<keyword evidence="7" id="KW-0927">Auxin signaling pathway</keyword>
<feature type="transmembrane region" description="Helical" evidence="10">
    <location>
        <begin position="245"/>
        <end position="267"/>
    </location>
</feature>
<dbReference type="OrthoDB" id="191139at2759"/>
<feature type="transmembrane region" description="Helical" evidence="10">
    <location>
        <begin position="70"/>
        <end position="94"/>
    </location>
</feature>
<feature type="transmembrane region" description="Helical" evidence="10">
    <location>
        <begin position="322"/>
        <end position="345"/>
    </location>
</feature>
<dbReference type="PANTHER" id="PTHR31651">
    <property type="match status" value="1"/>
</dbReference>
<comment type="function">
    <text evidence="8">Involved in cellular auxin homeostasis by regulating auxin metabolism. Regulates intracellular auxin accumulation at the endoplasmic reticulum and thus auxin availability for nuclear auxin signaling.</text>
</comment>
<dbReference type="GO" id="GO:0009734">
    <property type="term" value="P:auxin-activated signaling pathway"/>
    <property type="evidence" value="ECO:0007669"/>
    <property type="project" value="UniProtKB-KW"/>
</dbReference>
<sequence length="393" mass="42875">MGFWSLFLVASMPIVQVLIVTGLGAILATSYLNVLPADARRSLNKIVFVVFTPSLMFASLAKTVTVSEMISWWFMPINVGLTFFIGGALGWIVVKLLKPGVHLEGLVIATCSAANLGNLLIIVVPAICHQEGSPFGESVACANIGFSYSSFSMTLGGFFIWTYTYQLLKGSADKAKERDAAEKLAVKQPNTDLEASGNTHLLRGEIQEHRATNYAVRPRNEDQPFCKKVAEVLQQILHEVMQPPFIAAVSLSLWVILGLAFGAIPWLKHLIIGENAPFRVVQDCIKLLGYVLAWDGTIPCITLILGGNLTQAGLQSSKVKPRVIIGIICVKYLLLPVIGMGVVKAARFCGFLAPDPLYQFVLMLQFSLPPAMNIGQYLPLFFKFFFASQCGTS</sequence>
<keyword evidence="3 10" id="KW-0812">Transmembrane</keyword>
<evidence type="ECO:0000256" key="4">
    <source>
        <dbReference type="ARBA" id="ARBA00022824"/>
    </source>
</evidence>
<dbReference type="Pfam" id="PF03547">
    <property type="entry name" value="Mem_trans"/>
    <property type="match status" value="1"/>
</dbReference>
<feature type="transmembrane region" description="Helical" evidence="10">
    <location>
        <begin position="357"/>
        <end position="378"/>
    </location>
</feature>
<evidence type="ECO:0000256" key="10">
    <source>
        <dbReference type="SAM" id="Phobius"/>
    </source>
</evidence>
<feature type="transmembrane region" description="Helical" evidence="10">
    <location>
        <begin position="6"/>
        <end position="34"/>
    </location>
</feature>
<dbReference type="GO" id="GO:0080162">
    <property type="term" value="P:endoplasmic reticulum to cytosol auxin transport"/>
    <property type="evidence" value="ECO:0007669"/>
    <property type="project" value="InterPro"/>
</dbReference>
<organism evidence="11 12">
    <name type="scientific">Carnegiea gigantea</name>
    <dbReference type="NCBI Taxonomy" id="171969"/>
    <lineage>
        <taxon>Eukaryota</taxon>
        <taxon>Viridiplantae</taxon>
        <taxon>Streptophyta</taxon>
        <taxon>Embryophyta</taxon>
        <taxon>Tracheophyta</taxon>
        <taxon>Spermatophyta</taxon>
        <taxon>Magnoliopsida</taxon>
        <taxon>eudicotyledons</taxon>
        <taxon>Gunneridae</taxon>
        <taxon>Pentapetalae</taxon>
        <taxon>Caryophyllales</taxon>
        <taxon>Cactineae</taxon>
        <taxon>Cactaceae</taxon>
        <taxon>Cactoideae</taxon>
        <taxon>Echinocereeae</taxon>
        <taxon>Carnegiea</taxon>
    </lineage>
</organism>
<evidence type="ECO:0000256" key="9">
    <source>
        <dbReference type="ARBA" id="ARBA00025752"/>
    </source>
</evidence>
<comment type="subcellular location">
    <subcellularLocation>
        <location evidence="1">Endoplasmic reticulum membrane</location>
        <topology evidence="1">Multi-pass membrane protein</topology>
    </subcellularLocation>
</comment>
<dbReference type="AlphaFoldDB" id="A0A9Q1Q607"/>
<evidence type="ECO:0000256" key="5">
    <source>
        <dbReference type="ARBA" id="ARBA00022989"/>
    </source>
</evidence>
<dbReference type="PANTHER" id="PTHR31651:SF3">
    <property type="entry name" value="PROTEIN PIN-LIKES 7"/>
    <property type="match status" value="1"/>
</dbReference>
<keyword evidence="12" id="KW-1185">Reference proteome</keyword>
<gene>
    <name evidence="11" type="ORF">Cgig2_006872</name>
</gene>
<evidence type="ECO:0000256" key="7">
    <source>
        <dbReference type="ARBA" id="ARBA00023294"/>
    </source>
</evidence>
<dbReference type="GO" id="GO:0005789">
    <property type="term" value="C:endoplasmic reticulum membrane"/>
    <property type="evidence" value="ECO:0007669"/>
    <property type="project" value="UniProtKB-SubCell"/>
</dbReference>
<dbReference type="EMBL" id="JAKOGI010000878">
    <property type="protein sequence ID" value="KAJ8429631.1"/>
    <property type="molecule type" value="Genomic_DNA"/>
</dbReference>
<protein>
    <recommendedName>
        <fullName evidence="13">PIN-like protein</fullName>
    </recommendedName>
</protein>
<dbReference type="InterPro" id="IPR045033">
    <property type="entry name" value="PILS1/3/4/5/7"/>
</dbReference>
<evidence type="ECO:0000256" key="1">
    <source>
        <dbReference type="ARBA" id="ARBA00004477"/>
    </source>
</evidence>
<accession>A0A9Q1Q607</accession>
<reference evidence="11" key="1">
    <citation type="submission" date="2022-04" db="EMBL/GenBank/DDBJ databases">
        <title>Carnegiea gigantea Genome sequencing and assembly v2.</title>
        <authorList>
            <person name="Copetti D."/>
            <person name="Sanderson M.J."/>
            <person name="Burquez A."/>
            <person name="Wojciechowski M.F."/>
        </authorList>
    </citation>
    <scope>NUCLEOTIDE SEQUENCE</scope>
    <source>
        <strain evidence="11">SGP5-SGP5p</strain>
        <tissue evidence="11">Aerial part</tissue>
    </source>
</reference>
<dbReference type="Proteomes" id="UP001153076">
    <property type="component" value="Unassembled WGS sequence"/>
</dbReference>
<name>A0A9Q1Q607_9CARY</name>
<feature type="transmembrane region" description="Helical" evidence="10">
    <location>
        <begin position="287"/>
        <end position="310"/>
    </location>
</feature>